<evidence type="ECO:0000259" key="4">
    <source>
        <dbReference type="SMART" id="SM00888"/>
    </source>
</evidence>
<dbReference type="GO" id="GO:0005085">
    <property type="term" value="F:guanyl-nucleotide exchange factor activity"/>
    <property type="evidence" value="ECO:0007669"/>
    <property type="project" value="TreeGrafter"/>
</dbReference>
<dbReference type="CDD" id="cd10308">
    <property type="entry name" value="GST_C_eEF1b_like"/>
    <property type="match status" value="1"/>
</dbReference>
<dbReference type="SUPFAM" id="SSF54984">
    <property type="entry name" value="eEF-1beta-like"/>
    <property type="match status" value="1"/>
</dbReference>
<dbReference type="PANTHER" id="PTHR11595:SF21">
    <property type="entry name" value="ELONGATION FACTOR 1-BETA"/>
    <property type="match status" value="1"/>
</dbReference>
<dbReference type="GO" id="GO:0003746">
    <property type="term" value="F:translation elongation factor activity"/>
    <property type="evidence" value="ECO:0007669"/>
    <property type="project" value="UniProtKB-KW"/>
</dbReference>
<dbReference type="SUPFAM" id="SSF47616">
    <property type="entry name" value="GST C-terminal domain-like"/>
    <property type="match status" value="1"/>
</dbReference>
<dbReference type="Proteomes" id="UP000663671">
    <property type="component" value="Chromosome 4"/>
</dbReference>
<dbReference type="Pfam" id="PF10587">
    <property type="entry name" value="EF-1_beta_acid"/>
    <property type="match status" value="1"/>
</dbReference>
<evidence type="ECO:0000313" key="6">
    <source>
        <dbReference type="Proteomes" id="UP000663671"/>
    </source>
</evidence>
<feature type="domain" description="Translation elongation factor EF1B beta/delta subunit guanine nucleotide exchange" evidence="4">
    <location>
        <begin position="140"/>
        <end position="271"/>
    </location>
</feature>
<name>A0A8A1M2W8_AJECA</name>
<dbReference type="PROSITE" id="PS00824">
    <property type="entry name" value="EF1BD_1"/>
    <property type="match status" value="1"/>
</dbReference>
<dbReference type="InterPro" id="IPR049720">
    <property type="entry name" value="EF1B_bsu/dsu"/>
</dbReference>
<dbReference type="InterPro" id="IPR036219">
    <property type="entry name" value="eEF-1beta-like_sf"/>
</dbReference>
<dbReference type="SMART" id="SM00888">
    <property type="entry name" value="EF1_GNE"/>
    <property type="match status" value="1"/>
</dbReference>
<evidence type="ECO:0000256" key="2">
    <source>
        <dbReference type="ARBA" id="ARBA00022768"/>
    </source>
</evidence>
<dbReference type="InterPro" id="IPR001326">
    <property type="entry name" value="Transl_elong_EF1B_B/D_CS"/>
</dbReference>
<dbReference type="GO" id="GO:0005853">
    <property type="term" value="C:eukaryotic translation elongation factor 1 complex"/>
    <property type="evidence" value="ECO:0007669"/>
    <property type="project" value="InterPro"/>
</dbReference>
<dbReference type="OrthoDB" id="331763at2759"/>
<dbReference type="PANTHER" id="PTHR11595">
    <property type="entry name" value="EF-HAND AND COILED-COIL DOMAIN-CONTAINING FAMILY MEMBER"/>
    <property type="match status" value="1"/>
</dbReference>
<evidence type="ECO:0000313" key="5">
    <source>
        <dbReference type="EMBL" id="QSS60419.1"/>
    </source>
</evidence>
<dbReference type="Gene3D" id="1.20.1050.130">
    <property type="match status" value="1"/>
</dbReference>
<protein>
    <submittedName>
        <fullName evidence="5">Elongation factor 1-beta</fullName>
    </submittedName>
</protein>
<gene>
    <name evidence="5" type="ORF">I7I51_05218</name>
</gene>
<evidence type="ECO:0000256" key="1">
    <source>
        <dbReference type="ARBA" id="ARBA00007411"/>
    </source>
</evidence>
<evidence type="ECO:0000256" key="3">
    <source>
        <dbReference type="ARBA" id="ARBA00022917"/>
    </source>
</evidence>
<dbReference type="InterPro" id="IPR014038">
    <property type="entry name" value="EF1B_bsu/dsu_GNE"/>
</dbReference>
<dbReference type="VEuPathDB" id="FungiDB:I7I51_05218"/>
<organism evidence="5 6">
    <name type="scientific">Ajellomyces capsulatus</name>
    <name type="common">Darling's disease fungus</name>
    <name type="synonym">Histoplasma capsulatum</name>
    <dbReference type="NCBI Taxonomy" id="5037"/>
    <lineage>
        <taxon>Eukaryota</taxon>
        <taxon>Fungi</taxon>
        <taxon>Dikarya</taxon>
        <taxon>Ascomycota</taxon>
        <taxon>Pezizomycotina</taxon>
        <taxon>Eurotiomycetes</taxon>
        <taxon>Eurotiomycetidae</taxon>
        <taxon>Onygenales</taxon>
        <taxon>Ajellomycetaceae</taxon>
        <taxon>Histoplasma</taxon>
    </lineage>
</organism>
<sequence length="271" mass="30388">MGFTDFSSESGLATANQFFSTRSYVEGYAPTQADVVTFKAFKNAPDAVKYPHVARWYKHIASYESEFAALKGDPSRSYTSFGPSSADIPVIGKKAAADDDDDDDMDLFGSDDDEDAELIAQREKNLAEYRKRPSKQKIAKSFVTLEIKPASSRTPMTKLRDEIKRFLLKAGPPQNDGLSLDEDKREARPGIVYSADKMKDIGYGIKKLQVLFTVEDEKISVSDIQEDIEKYFGDDEEGVFREPAIVDEEGEVVEEEEGWVQSTDLVEMQKL</sequence>
<keyword evidence="3" id="KW-0648">Protein biosynthesis</keyword>
<proteinExistence type="inferred from homology"/>
<dbReference type="InterPro" id="IPR018940">
    <property type="entry name" value="EF-1_beta_acid_region_euk"/>
</dbReference>
<dbReference type="GO" id="GO:0005829">
    <property type="term" value="C:cytosol"/>
    <property type="evidence" value="ECO:0007669"/>
    <property type="project" value="TreeGrafter"/>
</dbReference>
<dbReference type="FunFam" id="1.20.1050.130:FF:000001">
    <property type="entry name" value="Putative Elongation factor 1-beta"/>
    <property type="match status" value="1"/>
</dbReference>
<reference evidence="5" key="1">
    <citation type="submission" date="2021-01" db="EMBL/GenBank/DDBJ databases">
        <title>Chromosome-level genome assembly of a human fungal pathogen reveals clustering of transcriptionally co-regulated genes.</title>
        <authorList>
            <person name="Voorhies M."/>
            <person name="Cohen S."/>
            <person name="Shea T.P."/>
            <person name="Petrus S."/>
            <person name="Munoz J.F."/>
            <person name="Poplawski S."/>
            <person name="Goldman W.E."/>
            <person name="Michael T."/>
            <person name="Cuomo C.A."/>
            <person name="Sil A."/>
            <person name="Beyhan S."/>
        </authorList>
    </citation>
    <scope>NUCLEOTIDE SEQUENCE</scope>
    <source>
        <strain evidence="5">WU24</strain>
    </source>
</reference>
<dbReference type="AlphaFoldDB" id="A0A8A1M2W8"/>
<comment type="similarity">
    <text evidence="1">Belongs to the EF-1-beta/EF-1-delta family.</text>
</comment>
<dbReference type="InterPro" id="IPR014717">
    <property type="entry name" value="Transl_elong_EF1B/ribsomal_bS6"/>
</dbReference>
<dbReference type="Gene3D" id="3.30.70.60">
    <property type="match status" value="1"/>
</dbReference>
<keyword evidence="2 5" id="KW-0251">Elongation factor</keyword>
<dbReference type="Pfam" id="PF00736">
    <property type="entry name" value="EF1_GNE"/>
    <property type="match status" value="1"/>
</dbReference>
<accession>A0A8A1M2W8</accession>
<dbReference type="InterPro" id="IPR036282">
    <property type="entry name" value="Glutathione-S-Trfase_C_sf"/>
</dbReference>
<dbReference type="EMBL" id="CP069110">
    <property type="protein sequence ID" value="QSS60419.1"/>
    <property type="molecule type" value="Genomic_DNA"/>
</dbReference>